<reference evidence="2 3" key="1">
    <citation type="submission" date="2020-05" db="EMBL/GenBank/DDBJ databases">
        <title>Distinct polysaccharide utilization as determinants for interspecies competition between intestinal Prevotella spp.</title>
        <authorList>
            <person name="Galvez E.J.C."/>
            <person name="Iljazovic A."/>
            <person name="Strowig T."/>
        </authorList>
    </citation>
    <scope>NUCLEOTIDE SEQUENCE [LARGE SCALE GENOMIC DNA]</scope>
    <source>
        <strain evidence="2 3">PROD</strain>
    </source>
</reference>
<dbReference type="Pfam" id="PF12773">
    <property type="entry name" value="DZR"/>
    <property type="match status" value="1"/>
</dbReference>
<keyword evidence="3" id="KW-1185">Reference proteome</keyword>
<protein>
    <submittedName>
        <fullName evidence="2">Zinc ribbon domain-containing protein</fullName>
    </submittedName>
</protein>
<accession>A0ABX2ATP5</accession>
<dbReference type="Proteomes" id="UP001193734">
    <property type="component" value="Unassembled WGS sequence"/>
</dbReference>
<dbReference type="InterPro" id="IPR025874">
    <property type="entry name" value="DZR"/>
</dbReference>
<evidence type="ECO:0000259" key="1">
    <source>
        <dbReference type="Pfam" id="PF12773"/>
    </source>
</evidence>
<name>A0ABX2ATP5_9BACT</name>
<dbReference type="EMBL" id="JABKKE010000010">
    <property type="protein sequence ID" value="NPE14112.1"/>
    <property type="molecule type" value="Genomic_DNA"/>
</dbReference>
<gene>
    <name evidence="2" type="ORF">HPS55_07200</name>
</gene>
<comment type="caution">
    <text evidence="2">The sequence shown here is derived from an EMBL/GenBank/DDBJ whole genome shotgun (WGS) entry which is preliminary data.</text>
</comment>
<organism evidence="2 3">
    <name type="scientific">Xylanibacter rodentium</name>
    <dbReference type="NCBI Taxonomy" id="2736289"/>
    <lineage>
        <taxon>Bacteria</taxon>
        <taxon>Pseudomonadati</taxon>
        <taxon>Bacteroidota</taxon>
        <taxon>Bacteroidia</taxon>
        <taxon>Bacteroidales</taxon>
        <taxon>Prevotellaceae</taxon>
        <taxon>Xylanibacter</taxon>
    </lineage>
</organism>
<feature type="domain" description="DZANK-type" evidence="1">
    <location>
        <begin position="52"/>
        <end position="96"/>
    </location>
</feature>
<dbReference type="GeneID" id="82157549"/>
<evidence type="ECO:0000313" key="2">
    <source>
        <dbReference type="EMBL" id="NPE14112.1"/>
    </source>
</evidence>
<proteinExistence type="predicted"/>
<evidence type="ECO:0000313" key="3">
    <source>
        <dbReference type="Proteomes" id="UP001193734"/>
    </source>
</evidence>
<dbReference type="RefSeq" id="WP_172175599.1">
    <property type="nucleotide sequence ID" value="NZ_CASGIA010000007.1"/>
</dbReference>
<sequence>MTENKTTSQDKINHIDRTLYPEKAEDSVITEQNLVQHTVGYSQSENIPKGICPNCGAEIDVDMDYCESCNSYIKNDICPFCGSHTSSDAVYCPECGNPRMGIACPVCHTVNEFSFCKQCGTALTDEAKVLVTEFRNNKDYMHIQNVVHEFAEVDNILPYILGSDKEKEQQIEDLRIRVLTILAHDQGSEPKVEKIESKRMTVDELEKRRADVVGRLTTMLERLETKPTVSPVKARNYIMASKPAGVKLAWVCNYKHAMHSSPCGCAKPHLGGKWVILDNVNVDQIKDDR</sequence>